<reference evidence="7" key="2">
    <citation type="submission" date="2017-05" db="UniProtKB">
        <authorList>
            <consortium name="EnsemblMetazoa"/>
        </authorList>
    </citation>
    <scope>IDENTIFICATION</scope>
</reference>
<keyword evidence="4 6" id="KW-1133">Transmembrane helix</keyword>
<reference evidence="8" key="1">
    <citation type="journal article" date="2010" name="Nature">
        <title>The Amphimedon queenslandica genome and the evolution of animal complexity.</title>
        <authorList>
            <person name="Srivastava M."/>
            <person name="Simakov O."/>
            <person name="Chapman J."/>
            <person name="Fahey B."/>
            <person name="Gauthier M.E."/>
            <person name="Mitros T."/>
            <person name="Richards G.S."/>
            <person name="Conaco C."/>
            <person name="Dacre M."/>
            <person name="Hellsten U."/>
            <person name="Larroux C."/>
            <person name="Putnam N.H."/>
            <person name="Stanke M."/>
            <person name="Adamska M."/>
            <person name="Darling A."/>
            <person name="Degnan S.M."/>
            <person name="Oakley T.H."/>
            <person name="Plachetzki D.C."/>
            <person name="Zhai Y."/>
            <person name="Adamski M."/>
            <person name="Calcino A."/>
            <person name="Cummins S.F."/>
            <person name="Goodstein D.M."/>
            <person name="Harris C."/>
            <person name="Jackson D.J."/>
            <person name="Leys S.P."/>
            <person name="Shu S."/>
            <person name="Woodcroft B.J."/>
            <person name="Vervoort M."/>
            <person name="Kosik K.S."/>
            <person name="Manning G."/>
            <person name="Degnan B.M."/>
            <person name="Rokhsar D.S."/>
        </authorList>
    </citation>
    <scope>NUCLEOTIDE SEQUENCE [LARGE SCALE GENOMIC DNA]</scope>
</reference>
<dbReference type="AlphaFoldDB" id="A0A1X7URJ0"/>
<name>A0A1X7URJ0_AMPQE</name>
<keyword evidence="3 6" id="KW-0812">Transmembrane</keyword>
<dbReference type="InParanoid" id="A0A1X7URJ0"/>
<evidence type="ECO:0000256" key="5">
    <source>
        <dbReference type="ARBA" id="ARBA00023136"/>
    </source>
</evidence>
<feature type="transmembrane region" description="Helical" evidence="6">
    <location>
        <begin position="55"/>
        <end position="74"/>
    </location>
</feature>
<dbReference type="InterPro" id="IPR044890">
    <property type="entry name" value="TMEM14_sf"/>
</dbReference>
<proteinExistence type="inferred from homology"/>
<accession>A0A1X7URJ0</accession>
<dbReference type="Proteomes" id="UP000007879">
    <property type="component" value="Unassembled WGS sequence"/>
</dbReference>
<dbReference type="KEGG" id="aqu:100631660"/>
<evidence type="ECO:0000256" key="4">
    <source>
        <dbReference type="ARBA" id="ARBA00022989"/>
    </source>
</evidence>
<dbReference type="OrthoDB" id="5620at2759"/>
<dbReference type="EnsemblMetazoa" id="XM_003386951.3">
    <property type="protein sequence ID" value="XP_003386999.1"/>
    <property type="gene ID" value="LOC100631660"/>
</dbReference>
<dbReference type="EnsemblMetazoa" id="Aqu2.1.30281_001">
    <property type="protein sequence ID" value="Aqu2.1.30281_001"/>
    <property type="gene ID" value="Aqu2.1.30281"/>
</dbReference>
<feature type="transmembrane region" description="Helical" evidence="6">
    <location>
        <begin position="5"/>
        <end position="23"/>
    </location>
</feature>
<evidence type="ECO:0000256" key="3">
    <source>
        <dbReference type="ARBA" id="ARBA00022692"/>
    </source>
</evidence>
<dbReference type="STRING" id="400682.A0A1X7URJ0"/>
<keyword evidence="8" id="KW-1185">Reference proteome</keyword>
<dbReference type="GO" id="GO:0031966">
    <property type="term" value="C:mitochondrial membrane"/>
    <property type="evidence" value="ECO:0007669"/>
    <property type="project" value="TreeGrafter"/>
</dbReference>
<feature type="transmembrane region" description="Helical" evidence="6">
    <location>
        <begin position="80"/>
        <end position="98"/>
    </location>
</feature>
<keyword evidence="5 6" id="KW-0472">Membrane</keyword>
<dbReference type="GO" id="GO:0070453">
    <property type="term" value="P:regulation of heme biosynthetic process"/>
    <property type="evidence" value="ECO:0007669"/>
    <property type="project" value="TreeGrafter"/>
</dbReference>
<comment type="similarity">
    <text evidence="2">Belongs to the TMEM14 family.</text>
</comment>
<sequence length="104" mass="11137">MSVDYISYFVSGIVAVGGIFGFVKAGSFMSLGSGLLFGSLIAYGAYRVSANPKDFAFLAIVCCLLATTMGYRYFKTGKFMPAGLVASISLLQVLRFGARYLQQS</sequence>
<dbReference type="InterPro" id="IPR005349">
    <property type="entry name" value="TMEM14"/>
</dbReference>
<evidence type="ECO:0000256" key="6">
    <source>
        <dbReference type="SAM" id="Phobius"/>
    </source>
</evidence>
<evidence type="ECO:0000256" key="2">
    <source>
        <dbReference type="ARBA" id="ARBA00007590"/>
    </source>
</evidence>
<feature type="transmembrane region" description="Helical" evidence="6">
    <location>
        <begin position="29"/>
        <end position="48"/>
    </location>
</feature>
<dbReference type="PANTHER" id="PTHR12668">
    <property type="entry name" value="TRANSMEMBRANE PROTEIN 14, 15"/>
    <property type="match status" value="1"/>
</dbReference>
<evidence type="ECO:0000256" key="1">
    <source>
        <dbReference type="ARBA" id="ARBA00004370"/>
    </source>
</evidence>
<gene>
    <name evidence="7" type="primary">100631660</name>
</gene>
<evidence type="ECO:0008006" key="9">
    <source>
        <dbReference type="Google" id="ProtNLM"/>
    </source>
</evidence>
<evidence type="ECO:0000313" key="8">
    <source>
        <dbReference type="Proteomes" id="UP000007879"/>
    </source>
</evidence>
<evidence type="ECO:0000313" key="7">
    <source>
        <dbReference type="EnsemblMetazoa" id="Aqu2.1.30281_001"/>
    </source>
</evidence>
<dbReference type="PANTHER" id="PTHR12668:SF43">
    <property type="entry name" value="TRANSMEMBRANE PROTEIN 14 HOMOLOG"/>
    <property type="match status" value="1"/>
</dbReference>
<dbReference type="Gene3D" id="1.10.10.1740">
    <property type="entry name" value="Transmembrane protein 14-like"/>
    <property type="match status" value="1"/>
</dbReference>
<organism evidence="7">
    <name type="scientific">Amphimedon queenslandica</name>
    <name type="common">Sponge</name>
    <dbReference type="NCBI Taxonomy" id="400682"/>
    <lineage>
        <taxon>Eukaryota</taxon>
        <taxon>Metazoa</taxon>
        <taxon>Porifera</taxon>
        <taxon>Demospongiae</taxon>
        <taxon>Heteroscleromorpha</taxon>
        <taxon>Haplosclerida</taxon>
        <taxon>Niphatidae</taxon>
        <taxon>Amphimedon</taxon>
    </lineage>
</organism>
<protein>
    <recommendedName>
        <fullName evidence="9">Transmembrane protein 14C</fullName>
    </recommendedName>
</protein>
<comment type="subcellular location">
    <subcellularLocation>
        <location evidence="1">Membrane</location>
    </subcellularLocation>
</comment>
<dbReference type="Pfam" id="PF03647">
    <property type="entry name" value="Tmemb_14"/>
    <property type="match status" value="1"/>
</dbReference>